<dbReference type="KEGG" id="esj:SJ05684_b47820"/>
<dbReference type="Gene3D" id="1.10.10.60">
    <property type="entry name" value="Homeodomain-like"/>
    <property type="match status" value="1"/>
</dbReference>
<proteinExistence type="predicted"/>
<keyword evidence="5" id="KW-0614">Plasmid</keyword>
<evidence type="ECO:0000313" key="6">
    <source>
        <dbReference type="Proteomes" id="UP000217211"/>
    </source>
</evidence>
<evidence type="ECO:0000313" key="5">
    <source>
        <dbReference type="EMBL" id="ASY65764.1"/>
    </source>
</evidence>
<dbReference type="InterPro" id="IPR018062">
    <property type="entry name" value="HTH_AraC-typ_CS"/>
</dbReference>
<dbReference type="InterPro" id="IPR020449">
    <property type="entry name" value="Tscrpt_reg_AraC-type_HTH"/>
</dbReference>
<protein>
    <submittedName>
        <fullName evidence="5">Transcriptional regulator, AraC family</fullName>
    </submittedName>
</protein>
<keyword evidence="6" id="KW-1185">Reference proteome</keyword>
<feature type="domain" description="HTH araC/xylS-type" evidence="4">
    <location>
        <begin position="77"/>
        <end position="177"/>
    </location>
</feature>
<keyword evidence="1" id="KW-0805">Transcription regulation</keyword>
<dbReference type="eggNOG" id="COG4977">
    <property type="taxonomic scope" value="Bacteria"/>
</dbReference>
<dbReference type="EMBL" id="CP023068">
    <property type="protein sequence ID" value="ASY65764.1"/>
    <property type="molecule type" value="Genomic_DNA"/>
</dbReference>
<gene>
    <name evidence="5" type="ORF">SJ05684_b47820</name>
</gene>
<geneLocation type="plasmid" evidence="6">
    <name>psj05684b</name>
</geneLocation>
<dbReference type="SUPFAM" id="SSF46689">
    <property type="entry name" value="Homeodomain-like"/>
    <property type="match status" value="2"/>
</dbReference>
<evidence type="ECO:0000259" key="4">
    <source>
        <dbReference type="PROSITE" id="PS01124"/>
    </source>
</evidence>
<dbReference type="PANTHER" id="PTHR46796:SF12">
    <property type="entry name" value="HTH-TYPE DNA-BINDING TRANSCRIPTIONAL ACTIVATOR EUTR"/>
    <property type="match status" value="1"/>
</dbReference>
<keyword evidence="2" id="KW-0238">DNA-binding</keyword>
<reference evidence="5 6" key="1">
    <citation type="submission" date="2017-08" db="EMBL/GenBank/DDBJ databases">
        <title>Multipartite genome sequences of Sinorhizobium species nodulating soybeans.</title>
        <authorList>
            <person name="Tian C.F."/>
        </authorList>
    </citation>
    <scope>NUCLEOTIDE SEQUENCE [LARGE SCALE GENOMIC DNA]</scope>
    <source>
        <strain evidence="5 6">CCBAU 05684</strain>
        <plasmid evidence="6">psj05684b</plasmid>
    </source>
</reference>
<name>A0A249PJ90_9HYPH</name>
<dbReference type="PROSITE" id="PS01124">
    <property type="entry name" value="HTH_ARAC_FAMILY_2"/>
    <property type="match status" value="1"/>
</dbReference>
<dbReference type="InterPro" id="IPR050204">
    <property type="entry name" value="AraC_XylS_family_regulators"/>
</dbReference>
<dbReference type="PANTHER" id="PTHR46796">
    <property type="entry name" value="HTH-TYPE TRANSCRIPTIONAL ACTIVATOR RHAS-RELATED"/>
    <property type="match status" value="1"/>
</dbReference>
<sequence length="181" mass="20285">MDFKTEFDLEAGSGQIFFRLAQVMAQSLGPDTVVEGMPHTLDHLSKTLISLLVDTIPHRFSASLSQGEWLPSPRHVKRAIEFMHANLSSALSIGQIAEAAGIGIRSQQEGFRRFKGTSPTSYLTQLRMEAVHRELMEGVLEVSISEIARKWGFRHMGRFSSDYRKSYGHAPSQARKGRTRP</sequence>
<evidence type="ECO:0000256" key="1">
    <source>
        <dbReference type="ARBA" id="ARBA00023015"/>
    </source>
</evidence>
<dbReference type="Pfam" id="PF12833">
    <property type="entry name" value="HTH_18"/>
    <property type="match status" value="1"/>
</dbReference>
<evidence type="ECO:0000256" key="3">
    <source>
        <dbReference type="ARBA" id="ARBA00023163"/>
    </source>
</evidence>
<keyword evidence="3" id="KW-0804">Transcription</keyword>
<dbReference type="Proteomes" id="UP000217211">
    <property type="component" value="Plasmid pSJ05684b"/>
</dbReference>
<dbReference type="InterPro" id="IPR018060">
    <property type="entry name" value="HTH_AraC"/>
</dbReference>
<dbReference type="InterPro" id="IPR009057">
    <property type="entry name" value="Homeodomain-like_sf"/>
</dbReference>
<dbReference type="AlphaFoldDB" id="A0A249PJ90"/>
<dbReference type="GO" id="GO:0043565">
    <property type="term" value="F:sequence-specific DNA binding"/>
    <property type="evidence" value="ECO:0007669"/>
    <property type="project" value="InterPro"/>
</dbReference>
<dbReference type="PROSITE" id="PS00041">
    <property type="entry name" value="HTH_ARAC_FAMILY_1"/>
    <property type="match status" value="1"/>
</dbReference>
<dbReference type="SMART" id="SM00342">
    <property type="entry name" value="HTH_ARAC"/>
    <property type="match status" value="1"/>
</dbReference>
<accession>A0A249PJ90</accession>
<dbReference type="PRINTS" id="PR00032">
    <property type="entry name" value="HTHARAC"/>
</dbReference>
<evidence type="ECO:0000256" key="2">
    <source>
        <dbReference type="ARBA" id="ARBA00023125"/>
    </source>
</evidence>
<dbReference type="STRING" id="716928.GCA_000261485_03798"/>
<organism evidence="5 6">
    <name type="scientific">Sinorhizobium sojae CCBAU 05684</name>
    <dbReference type="NCBI Taxonomy" id="716928"/>
    <lineage>
        <taxon>Bacteria</taxon>
        <taxon>Pseudomonadati</taxon>
        <taxon>Pseudomonadota</taxon>
        <taxon>Alphaproteobacteria</taxon>
        <taxon>Hyphomicrobiales</taxon>
        <taxon>Rhizobiaceae</taxon>
        <taxon>Sinorhizobium/Ensifer group</taxon>
        <taxon>Sinorhizobium</taxon>
    </lineage>
</organism>
<dbReference type="GO" id="GO:0003700">
    <property type="term" value="F:DNA-binding transcription factor activity"/>
    <property type="evidence" value="ECO:0007669"/>
    <property type="project" value="InterPro"/>
</dbReference>